<protein>
    <submittedName>
        <fullName evidence="5">IS21-like element helper ATPase IstB</fullName>
    </submittedName>
</protein>
<reference evidence="5 6" key="1">
    <citation type="submission" date="2024-03" db="EMBL/GenBank/DDBJ databases">
        <title>Novel species of the genus Variovorax.</title>
        <authorList>
            <person name="Liu Q."/>
            <person name="Xin Y.-H."/>
        </authorList>
    </citation>
    <scope>NUCLEOTIDE SEQUENCE [LARGE SCALE GENOMIC DNA]</scope>
    <source>
        <strain evidence="5 6">KACC 18899</strain>
    </source>
</reference>
<organism evidence="5 6">
    <name type="scientific">Variovorax ureilyticus</name>
    <dbReference type="NCBI Taxonomy" id="1836198"/>
    <lineage>
        <taxon>Bacteria</taxon>
        <taxon>Pseudomonadati</taxon>
        <taxon>Pseudomonadota</taxon>
        <taxon>Betaproteobacteria</taxon>
        <taxon>Burkholderiales</taxon>
        <taxon>Comamonadaceae</taxon>
        <taxon>Variovorax</taxon>
    </lineage>
</organism>
<evidence type="ECO:0000256" key="1">
    <source>
        <dbReference type="ARBA" id="ARBA00008059"/>
    </source>
</evidence>
<dbReference type="InterPro" id="IPR003593">
    <property type="entry name" value="AAA+_ATPase"/>
</dbReference>
<evidence type="ECO:0000313" key="5">
    <source>
        <dbReference type="EMBL" id="MEJ8816267.1"/>
    </source>
</evidence>
<keyword evidence="3" id="KW-0067">ATP-binding</keyword>
<comment type="similarity">
    <text evidence="1">Belongs to the IS21/IS1162 putative ATP-binding protein family.</text>
</comment>
<evidence type="ECO:0000313" key="6">
    <source>
        <dbReference type="Proteomes" id="UP001365846"/>
    </source>
</evidence>
<dbReference type="InterPro" id="IPR047661">
    <property type="entry name" value="IstB"/>
</dbReference>
<sequence length="253" mass="28552">MTLNEIECTLRELRLSGIAATLNTRVMQAQASQQPLLETLAGLLQDELDRRHSRLTERRFKQSRLDERPTLGDFDWRFNPKLPRQACFELHTLKFIAEGANALIIGKPGTGKSHVAKAVAYQATLQGHDVRYVEADTEFARFALASPKEQTALMRAYVESDLLILDDLFLARRISDAAAELLQAIVHQRYKRRGSIVVTSNRVVQDWGKYLGDATMGTTILDRLMHRAVMLEFEGRSYRLKEAAARLAIAAEA</sequence>
<dbReference type="InterPro" id="IPR002611">
    <property type="entry name" value="IstB_ATP-bd"/>
</dbReference>
<dbReference type="InterPro" id="IPR028350">
    <property type="entry name" value="DNAC/IstB-like"/>
</dbReference>
<feature type="domain" description="AAA+ ATPase" evidence="4">
    <location>
        <begin position="98"/>
        <end position="231"/>
    </location>
</feature>
<dbReference type="RefSeq" id="WP_340361456.1">
    <property type="nucleotide sequence ID" value="NZ_JBBKZU010000044.1"/>
</dbReference>
<evidence type="ECO:0000256" key="3">
    <source>
        <dbReference type="ARBA" id="ARBA00022840"/>
    </source>
</evidence>
<dbReference type="SMART" id="SM00382">
    <property type="entry name" value="AAA"/>
    <property type="match status" value="1"/>
</dbReference>
<dbReference type="EMBL" id="JBBKZU010000044">
    <property type="protein sequence ID" value="MEJ8816267.1"/>
    <property type="molecule type" value="Genomic_DNA"/>
</dbReference>
<keyword evidence="6" id="KW-1185">Reference proteome</keyword>
<dbReference type="PANTHER" id="PTHR30050">
    <property type="entry name" value="CHROMOSOMAL REPLICATION INITIATOR PROTEIN DNAA"/>
    <property type="match status" value="1"/>
</dbReference>
<evidence type="ECO:0000259" key="4">
    <source>
        <dbReference type="SMART" id="SM00382"/>
    </source>
</evidence>
<dbReference type="SUPFAM" id="SSF52540">
    <property type="entry name" value="P-loop containing nucleoside triphosphate hydrolases"/>
    <property type="match status" value="1"/>
</dbReference>
<proteinExistence type="inferred from homology"/>
<accession>A0ABU8VRF7</accession>
<dbReference type="Pfam" id="PF01695">
    <property type="entry name" value="IstB_IS21"/>
    <property type="match status" value="1"/>
</dbReference>
<dbReference type="PIRSF" id="PIRSF003073">
    <property type="entry name" value="DNAC_TnpB_IstB"/>
    <property type="match status" value="1"/>
</dbReference>
<dbReference type="NCBIfam" id="NF038214">
    <property type="entry name" value="IS21_help_AAA"/>
    <property type="match status" value="1"/>
</dbReference>
<comment type="caution">
    <text evidence="5">The sequence shown here is derived from an EMBL/GenBank/DDBJ whole genome shotgun (WGS) entry which is preliminary data.</text>
</comment>
<keyword evidence="2" id="KW-0547">Nucleotide-binding</keyword>
<dbReference type="InterPro" id="IPR027417">
    <property type="entry name" value="P-loop_NTPase"/>
</dbReference>
<dbReference type="Proteomes" id="UP001365846">
    <property type="component" value="Unassembled WGS sequence"/>
</dbReference>
<evidence type="ECO:0000256" key="2">
    <source>
        <dbReference type="ARBA" id="ARBA00022741"/>
    </source>
</evidence>
<gene>
    <name evidence="5" type="primary">istB</name>
    <name evidence="5" type="ORF">WKW77_34875</name>
</gene>
<name>A0ABU8VRF7_9BURK</name>
<dbReference type="Gene3D" id="3.40.50.300">
    <property type="entry name" value="P-loop containing nucleotide triphosphate hydrolases"/>
    <property type="match status" value="1"/>
</dbReference>
<dbReference type="PANTHER" id="PTHR30050:SF4">
    <property type="entry name" value="ATP-BINDING PROTEIN RV3427C IN INSERTION SEQUENCE-RELATED"/>
    <property type="match status" value="1"/>
</dbReference>